<evidence type="ECO:0000256" key="2">
    <source>
        <dbReference type="ARBA" id="ARBA00004173"/>
    </source>
</evidence>
<dbReference type="EMBL" id="JAVRBK010000002">
    <property type="protein sequence ID" value="KAK5648938.1"/>
    <property type="molecule type" value="Genomic_DNA"/>
</dbReference>
<evidence type="ECO:0000256" key="7">
    <source>
        <dbReference type="ARBA" id="ARBA00023002"/>
    </source>
</evidence>
<evidence type="ECO:0000256" key="5">
    <source>
        <dbReference type="ARBA" id="ARBA00022827"/>
    </source>
</evidence>
<name>A0AAN7ZVH9_9COLE</name>
<keyword evidence="7" id="KW-0560">Oxidoreductase</keyword>
<comment type="cofactor">
    <cofactor evidence="1">
        <name>FAD</name>
        <dbReference type="ChEBI" id="CHEBI:57692"/>
    </cofactor>
</comment>
<dbReference type="InterPro" id="IPR023753">
    <property type="entry name" value="FAD/NAD-binding_dom"/>
</dbReference>
<keyword evidence="4" id="KW-0874">Quinone</keyword>
<dbReference type="Proteomes" id="UP001329430">
    <property type="component" value="Chromosome 2"/>
</dbReference>
<dbReference type="FunFam" id="3.50.50.60:FF:000034">
    <property type="entry name" value="sulfide:quinone oxidoreductase, mitochondrial"/>
    <property type="match status" value="1"/>
</dbReference>
<comment type="caution">
    <text evidence="18">The sequence shown here is derived from an EMBL/GenBank/DDBJ whole genome shotgun (WGS) entry which is preliminary data.</text>
</comment>
<evidence type="ECO:0000256" key="6">
    <source>
        <dbReference type="ARBA" id="ARBA00022946"/>
    </source>
</evidence>
<comment type="catalytic activity">
    <reaction evidence="9">
        <text>ubiquinone-10 + hydrogen sulfide + sulfite + 2 H(+) = ubiquinol-10 + thiosulfate</text>
        <dbReference type="Rhea" id="RHEA:38359"/>
        <dbReference type="ChEBI" id="CHEBI:15378"/>
        <dbReference type="ChEBI" id="CHEBI:17359"/>
        <dbReference type="ChEBI" id="CHEBI:29919"/>
        <dbReference type="ChEBI" id="CHEBI:33542"/>
        <dbReference type="ChEBI" id="CHEBI:46245"/>
        <dbReference type="ChEBI" id="CHEBI:64183"/>
    </reaction>
    <physiologicalReaction direction="left-to-right" evidence="9">
        <dbReference type="Rhea" id="RHEA:38360"/>
    </physiologicalReaction>
</comment>
<comment type="function">
    <text evidence="12">Catalyzes the oxidation of hydrogen sulfide with the help of a quinone, such as ubiquinone-10, giving rise to thiosulfate and ultimately to sulfane (molecular sulfur) atoms. Requires an additional electron acceptor; can use sulfite, sulfide or cyanide (in vitro). It is believed the in vivo electron acceptor is glutathione.</text>
</comment>
<evidence type="ECO:0000256" key="16">
    <source>
        <dbReference type="ARBA" id="ARBA00082958"/>
    </source>
</evidence>
<evidence type="ECO:0000256" key="4">
    <source>
        <dbReference type="ARBA" id="ARBA00022719"/>
    </source>
</evidence>
<dbReference type="AlphaFoldDB" id="A0AAN7ZVH9"/>
<organism evidence="18 19">
    <name type="scientific">Pyrocoelia pectoralis</name>
    <dbReference type="NCBI Taxonomy" id="417401"/>
    <lineage>
        <taxon>Eukaryota</taxon>
        <taxon>Metazoa</taxon>
        <taxon>Ecdysozoa</taxon>
        <taxon>Arthropoda</taxon>
        <taxon>Hexapoda</taxon>
        <taxon>Insecta</taxon>
        <taxon>Pterygota</taxon>
        <taxon>Neoptera</taxon>
        <taxon>Endopterygota</taxon>
        <taxon>Coleoptera</taxon>
        <taxon>Polyphaga</taxon>
        <taxon>Elateriformia</taxon>
        <taxon>Elateroidea</taxon>
        <taxon>Lampyridae</taxon>
        <taxon>Lampyrinae</taxon>
        <taxon>Pyrocoelia</taxon>
    </lineage>
</organism>
<keyword evidence="19" id="KW-1185">Reference proteome</keyword>
<evidence type="ECO:0000256" key="11">
    <source>
        <dbReference type="ARBA" id="ARBA00052986"/>
    </source>
</evidence>
<evidence type="ECO:0000256" key="15">
    <source>
        <dbReference type="ARBA" id="ARBA00070160"/>
    </source>
</evidence>
<dbReference type="InterPro" id="IPR015904">
    <property type="entry name" value="Sulphide_quinone_reductase"/>
</dbReference>
<dbReference type="EC" id="1.8.5.8" evidence="14"/>
<evidence type="ECO:0000313" key="19">
    <source>
        <dbReference type="Proteomes" id="UP001329430"/>
    </source>
</evidence>
<evidence type="ECO:0000256" key="3">
    <source>
        <dbReference type="ARBA" id="ARBA00022630"/>
    </source>
</evidence>
<dbReference type="Gene3D" id="3.50.50.60">
    <property type="entry name" value="FAD/NAD(P)-binding domain"/>
    <property type="match status" value="2"/>
</dbReference>
<comment type="similarity">
    <text evidence="13">Belongs to the SQRD family.</text>
</comment>
<dbReference type="GO" id="GO:0048038">
    <property type="term" value="F:quinone binding"/>
    <property type="evidence" value="ECO:0007669"/>
    <property type="project" value="UniProtKB-KW"/>
</dbReference>
<keyword evidence="8" id="KW-0496">Mitochondrion</keyword>
<reference evidence="18 19" key="1">
    <citation type="journal article" date="2024" name="Insects">
        <title>An Improved Chromosome-Level Genome Assembly of the Firefly Pyrocoelia pectoralis.</title>
        <authorList>
            <person name="Fu X."/>
            <person name="Meyer-Rochow V.B."/>
            <person name="Ballantyne L."/>
            <person name="Zhu X."/>
        </authorList>
    </citation>
    <scope>NUCLEOTIDE SEQUENCE [LARGE SCALE GENOMIC DNA]</scope>
    <source>
        <strain evidence="18">XCY_ONT2</strain>
    </source>
</reference>
<comment type="catalytic activity">
    <reaction evidence="11">
        <text>a quinone + hydrogen sulfide + glutathione + H(+) = S-sulfanylglutathione + a quinol</text>
        <dbReference type="Rhea" id="RHEA:55156"/>
        <dbReference type="ChEBI" id="CHEBI:15378"/>
        <dbReference type="ChEBI" id="CHEBI:24646"/>
        <dbReference type="ChEBI" id="CHEBI:29919"/>
        <dbReference type="ChEBI" id="CHEBI:57925"/>
        <dbReference type="ChEBI" id="CHEBI:58905"/>
        <dbReference type="ChEBI" id="CHEBI:132124"/>
        <dbReference type="EC" id="1.8.5.8"/>
    </reaction>
    <physiologicalReaction direction="left-to-right" evidence="11">
        <dbReference type="Rhea" id="RHEA:55157"/>
    </physiologicalReaction>
</comment>
<evidence type="ECO:0000256" key="1">
    <source>
        <dbReference type="ARBA" id="ARBA00001974"/>
    </source>
</evidence>
<evidence type="ECO:0000256" key="8">
    <source>
        <dbReference type="ARBA" id="ARBA00023128"/>
    </source>
</evidence>
<keyword evidence="3" id="KW-0285">Flavoprotein</keyword>
<evidence type="ECO:0000313" key="18">
    <source>
        <dbReference type="EMBL" id="KAK5648938.1"/>
    </source>
</evidence>
<comment type="subcellular location">
    <subcellularLocation>
        <location evidence="2">Mitochondrion</location>
    </subcellularLocation>
</comment>
<dbReference type="InterPro" id="IPR036188">
    <property type="entry name" value="FAD/NAD-bd_sf"/>
</dbReference>
<dbReference type="PANTHER" id="PTHR10632">
    <property type="entry name" value="SULFIDE:QUINONE OXIDOREDUCTASE"/>
    <property type="match status" value="1"/>
</dbReference>
<accession>A0AAN7ZVH9</accession>
<evidence type="ECO:0000256" key="14">
    <source>
        <dbReference type="ARBA" id="ARBA00066447"/>
    </source>
</evidence>
<protein>
    <recommendedName>
        <fullName evidence="15">Sulfide:quinone oxidoreductase, mitochondrial</fullName>
        <ecNumber evidence="14">1.8.5.8</ecNumber>
    </recommendedName>
    <alternativeName>
        <fullName evidence="16">Sulfide quinone oxidoreductase</fullName>
    </alternativeName>
</protein>
<evidence type="ECO:0000256" key="10">
    <source>
        <dbReference type="ARBA" id="ARBA00052810"/>
    </source>
</evidence>
<proteinExistence type="inferred from homology"/>
<evidence type="ECO:0000256" key="13">
    <source>
        <dbReference type="ARBA" id="ARBA00060891"/>
    </source>
</evidence>
<evidence type="ECO:0000256" key="12">
    <source>
        <dbReference type="ARBA" id="ARBA00059167"/>
    </source>
</evidence>
<sequence length="441" mass="49464">MLALRGQVYMKNSILRCLSTSPSLTGENQKYKLLIVGGGSAGCTMAAKFGKHFKKGEIAVIEPADTHYYQPMFTLVGGGIKKLSECGKPMRTVLPDKVKWIKGSVTEFKPHNNSVTVLNGDEITYDFMIVAAGLQLNYEEIPGLVEALNVPNTGVCSNYSYKYVNRTYEILKQFKSGNAIFTYPNTPVKCPGAPQKICYIAEDYFRKNGIRDKVNIIYNTSLPVLFGVKKYADALWKVVEQRDIKVNLRRNLVKIKPKEKIAVFQNLDVPEELTEMEYSMLHVAPPMSAPNSLKKSKDLVNDLGFVNVNKDTLQHFKYGNVFALGDCSATPNSKTAASVAAQSDIVYQNLLALMEKRPLKGKYNGYASCPLVTGYGKCILAEFDYDLNPLETFPISQDKEMWLMYTMKKDLMPPLYWYGMLKGVWNGPGAVRNILHLNMKK</sequence>
<evidence type="ECO:0000259" key="17">
    <source>
        <dbReference type="Pfam" id="PF07992"/>
    </source>
</evidence>
<keyword evidence="5" id="KW-0274">FAD</keyword>
<dbReference type="GO" id="GO:0070224">
    <property type="term" value="F:sulfide:quinone oxidoreductase activity"/>
    <property type="evidence" value="ECO:0007669"/>
    <property type="project" value="TreeGrafter"/>
</dbReference>
<evidence type="ECO:0000256" key="9">
    <source>
        <dbReference type="ARBA" id="ARBA00051038"/>
    </source>
</evidence>
<dbReference type="GO" id="GO:0106436">
    <property type="term" value="F:glutathione-dependent sulfide quinone oxidoreductase activity"/>
    <property type="evidence" value="ECO:0007669"/>
    <property type="project" value="UniProtKB-EC"/>
</dbReference>
<dbReference type="Pfam" id="PF07992">
    <property type="entry name" value="Pyr_redox_2"/>
    <property type="match status" value="1"/>
</dbReference>
<dbReference type="SUPFAM" id="SSF51905">
    <property type="entry name" value="FAD/NAD(P)-binding domain"/>
    <property type="match status" value="2"/>
</dbReference>
<feature type="domain" description="FAD/NAD(P)-binding" evidence="17">
    <location>
        <begin position="31"/>
        <end position="147"/>
    </location>
</feature>
<dbReference type="GO" id="GO:0071949">
    <property type="term" value="F:FAD binding"/>
    <property type="evidence" value="ECO:0007669"/>
    <property type="project" value="TreeGrafter"/>
</dbReference>
<dbReference type="GO" id="GO:0005739">
    <property type="term" value="C:mitochondrion"/>
    <property type="evidence" value="ECO:0007669"/>
    <property type="project" value="UniProtKB-SubCell"/>
</dbReference>
<comment type="catalytic activity">
    <reaction evidence="10">
        <text>ubiquinone-10 + hydrogen sulfide + glutathione + H(+) = S-sulfanylglutathione + ubiquinol-10</text>
        <dbReference type="Rhea" id="RHEA:62608"/>
        <dbReference type="ChEBI" id="CHEBI:15378"/>
        <dbReference type="ChEBI" id="CHEBI:29919"/>
        <dbReference type="ChEBI" id="CHEBI:46245"/>
        <dbReference type="ChEBI" id="CHEBI:57925"/>
        <dbReference type="ChEBI" id="CHEBI:58905"/>
        <dbReference type="ChEBI" id="CHEBI:64183"/>
    </reaction>
    <physiologicalReaction direction="left-to-right" evidence="10">
        <dbReference type="Rhea" id="RHEA:62609"/>
    </physiologicalReaction>
</comment>
<keyword evidence="6" id="KW-0809">Transit peptide</keyword>
<dbReference type="PANTHER" id="PTHR10632:SF2">
    <property type="entry name" value="SULFIDE:QUINONE OXIDOREDUCTASE, MITOCHONDRIAL"/>
    <property type="match status" value="1"/>
</dbReference>
<gene>
    <name evidence="18" type="ORF">RI129_003830</name>
</gene>
<dbReference type="GO" id="GO:0070221">
    <property type="term" value="P:sulfide oxidation, using sulfide:quinone oxidoreductase"/>
    <property type="evidence" value="ECO:0007669"/>
    <property type="project" value="TreeGrafter"/>
</dbReference>